<evidence type="ECO:0000256" key="4">
    <source>
        <dbReference type="RuleBase" id="RU003719"/>
    </source>
</evidence>
<dbReference type="Gene3D" id="3.40.50.720">
    <property type="entry name" value="NAD(P)-binding Rossmann-like Domain"/>
    <property type="match status" value="2"/>
</dbReference>
<keyword evidence="3" id="KW-0520">NAD</keyword>
<keyword evidence="2 4" id="KW-0560">Oxidoreductase</keyword>
<comment type="similarity">
    <text evidence="1 4">Belongs to the D-isomer specific 2-hydroxyacid dehydrogenase family.</text>
</comment>
<evidence type="ECO:0000313" key="7">
    <source>
        <dbReference type="EMBL" id="EEG31342.1"/>
    </source>
</evidence>
<dbReference type="InterPro" id="IPR050418">
    <property type="entry name" value="D-iso_2-hydroxyacid_DH_PdxB"/>
</dbReference>
<keyword evidence="8" id="KW-1185">Reference proteome</keyword>
<dbReference type="GO" id="GO:0033711">
    <property type="term" value="F:4-phosphoerythronate dehydrogenase activity"/>
    <property type="evidence" value="ECO:0007669"/>
    <property type="project" value="UniProtKB-EC"/>
</dbReference>
<evidence type="ECO:0000259" key="5">
    <source>
        <dbReference type="Pfam" id="PF00389"/>
    </source>
</evidence>
<dbReference type="PANTHER" id="PTHR43761:SF1">
    <property type="entry name" value="D-ISOMER SPECIFIC 2-HYDROXYACID DEHYDROGENASE CATALYTIC DOMAIN-CONTAINING PROTEIN-RELATED"/>
    <property type="match status" value="1"/>
</dbReference>
<dbReference type="HOGENOM" id="CLU_019796_1_3_9"/>
<evidence type="ECO:0000256" key="2">
    <source>
        <dbReference type="ARBA" id="ARBA00023002"/>
    </source>
</evidence>
<evidence type="ECO:0000259" key="6">
    <source>
        <dbReference type="Pfam" id="PF02826"/>
    </source>
</evidence>
<feature type="domain" description="D-isomer specific 2-hydroxyacid dehydrogenase catalytic" evidence="5">
    <location>
        <begin position="2"/>
        <end position="280"/>
    </location>
</feature>
<dbReference type="InterPro" id="IPR036291">
    <property type="entry name" value="NAD(P)-bd_dom_sf"/>
</dbReference>
<feature type="domain" description="D-isomer specific 2-hydroxyacid dehydrogenase NAD-binding" evidence="6">
    <location>
        <begin position="70"/>
        <end position="249"/>
    </location>
</feature>
<gene>
    <name evidence="7" type="primary">pdxB</name>
    <name evidence="7" type="ORF">CLOSTMETH_01019</name>
</gene>
<dbReference type="PROSITE" id="PS00670">
    <property type="entry name" value="D_2_HYDROXYACID_DH_2"/>
    <property type="match status" value="1"/>
</dbReference>
<dbReference type="FunFam" id="3.40.50.720:FF:000203">
    <property type="entry name" value="D-3-phosphoglycerate dehydrogenase (SerA)"/>
    <property type="match status" value="1"/>
</dbReference>
<dbReference type="EC" id="1.1.1.290" evidence="7"/>
<comment type="caution">
    <text evidence="7">The sequence shown here is derived from an EMBL/GenBank/DDBJ whole genome shotgun (WGS) entry which is preliminary data.</text>
</comment>
<accession>C0EB02</accession>
<protein>
    <submittedName>
        <fullName evidence="7">4-phosphoerythronate dehydrogenase</fullName>
        <ecNumber evidence="7">1.1.1.290</ecNumber>
    </submittedName>
</protein>
<dbReference type="STRING" id="537013.CLOSTMETH_01019"/>
<dbReference type="InterPro" id="IPR029753">
    <property type="entry name" value="D-isomer_DH_CS"/>
</dbReference>
<dbReference type="Proteomes" id="UP000003340">
    <property type="component" value="Unassembled WGS sequence"/>
</dbReference>
<dbReference type="PROSITE" id="PS00671">
    <property type="entry name" value="D_2_HYDROXYACID_DH_3"/>
    <property type="match status" value="1"/>
</dbReference>
<dbReference type="EMBL" id="ACEC01000038">
    <property type="protein sequence ID" value="EEG31342.1"/>
    <property type="molecule type" value="Genomic_DNA"/>
</dbReference>
<dbReference type="Pfam" id="PF00389">
    <property type="entry name" value="2-Hacid_dh"/>
    <property type="match status" value="1"/>
</dbReference>
<reference evidence="7 8" key="1">
    <citation type="submission" date="2009-01" db="EMBL/GenBank/DDBJ databases">
        <authorList>
            <person name="Fulton L."/>
            <person name="Clifton S."/>
            <person name="Fulton B."/>
            <person name="Xu J."/>
            <person name="Minx P."/>
            <person name="Pepin K.H."/>
            <person name="Johnson M."/>
            <person name="Bhonagiri V."/>
            <person name="Nash W.E."/>
            <person name="Mardis E.R."/>
            <person name="Wilson R.K."/>
        </authorList>
    </citation>
    <scope>NUCLEOTIDE SEQUENCE [LARGE SCALE GENOMIC DNA]</scope>
    <source>
        <strain evidence="7 8">DSM 5476</strain>
    </source>
</reference>
<dbReference type="InterPro" id="IPR006140">
    <property type="entry name" value="D-isomer_DH_NAD-bd"/>
</dbReference>
<dbReference type="GO" id="GO:0051287">
    <property type="term" value="F:NAD binding"/>
    <property type="evidence" value="ECO:0007669"/>
    <property type="project" value="InterPro"/>
</dbReference>
<name>C0EB02_9FIRM</name>
<dbReference type="InterPro" id="IPR006139">
    <property type="entry name" value="D-isomer_2_OHA_DH_cat_dom"/>
</dbReference>
<dbReference type="SUPFAM" id="SSF52283">
    <property type="entry name" value="Formate/glycerate dehydrogenase catalytic domain-like"/>
    <property type="match status" value="1"/>
</dbReference>
<dbReference type="SUPFAM" id="SSF51735">
    <property type="entry name" value="NAD(P)-binding Rossmann-fold domains"/>
    <property type="match status" value="1"/>
</dbReference>
<proteinExistence type="inferred from homology"/>
<dbReference type="PANTHER" id="PTHR43761">
    <property type="entry name" value="D-ISOMER SPECIFIC 2-HYDROXYACID DEHYDROGENASE FAMILY PROTEIN (AFU_ORTHOLOGUE AFUA_1G13630)"/>
    <property type="match status" value="1"/>
</dbReference>
<dbReference type="CDD" id="cd12162">
    <property type="entry name" value="2-Hacid_dh_4"/>
    <property type="match status" value="1"/>
</dbReference>
<dbReference type="AlphaFoldDB" id="C0EB02"/>
<evidence type="ECO:0000256" key="1">
    <source>
        <dbReference type="ARBA" id="ARBA00005854"/>
    </source>
</evidence>
<dbReference type="eggNOG" id="COG1052">
    <property type="taxonomic scope" value="Bacteria"/>
</dbReference>
<evidence type="ECO:0000256" key="3">
    <source>
        <dbReference type="ARBA" id="ARBA00023027"/>
    </source>
</evidence>
<reference evidence="7 8" key="2">
    <citation type="submission" date="2009-02" db="EMBL/GenBank/DDBJ databases">
        <title>Draft genome sequence of Clostridium methylpentosum (DSM 5476).</title>
        <authorList>
            <person name="Sudarsanam P."/>
            <person name="Ley R."/>
            <person name="Guruge J."/>
            <person name="Turnbaugh P.J."/>
            <person name="Mahowald M."/>
            <person name="Liep D."/>
            <person name="Gordon J."/>
        </authorList>
    </citation>
    <scope>NUCLEOTIDE SEQUENCE [LARGE SCALE GENOMIC DNA]</scope>
    <source>
        <strain evidence="7 8">DSM 5476</strain>
    </source>
</reference>
<organism evidence="7 8">
    <name type="scientific">[Clostridium] methylpentosum DSM 5476</name>
    <dbReference type="NCBI Taxonomy" id="537013"/>
    <lineage>
        <taxon>Bacteria</taxon>
        <taxon>Bacillati</taxon>
        <taxon>Bacillota</taxon>
        <taxon>Clostridia</taxon>
        <taxon>Eubacteriales</taxon>
        <taxon>Oscillospiraceae</taxon>
        <taxon>Oscillospiraceae incertae sedis</taxon>
    </lineage>
</organism>
<evidence type="ECO:0000313" key="8">
    <source>
        <dbReference type="Proteomes" id="UP000003340"/>
    </source>
</evidence>
<sequence length="280" mass="30757">MVQRIGDAEIVLSNKTRITNEMIDACPNLQYIGVLATGYNILDPTYAAQKGIVVTNIPSYSSRAVAQLTFAYLLQFANKVTAHDVAVKRGDWERCDDFCFYYPTFELWNKTIGLIGFGSIAQEVAKLAQAFGMEVLVYARHPKPELETDRLAFTSLEDLLKRSDAVSIHVPLNDETRGMINLDRLSLMKQSALLINTARGPVVVEKDLAAALNAGLIAGAAVDVVSKEPIRPDNPLLKAKNCIITPHIAWASFETRKRLLGIAVDNVKAFLGGTPVNRVN</sequence>
<dbReference type="Pfam" id="PF02826">
    <property type="entry name" value="2-Hacid_dh_C"/>
    <property type="match status" value="1"/>
</dbReference>